<proteinExistence type="predicted"/>
<reference evidence="1" key="1">
    <citation type="submission" date="2021-03" db="EMBL/GenBank/DDBJ databases">
        <title>Revisited historic fungal species revealed as producer of novel bioactive compounds through whole genome sequencing and comparative genomics.</title>
        <authorList>
            <person name="Vignolle G.A."/>
            <person name="Hochenegger N."/>
            <person name="Mach R.L."/>
            <person name="Mach-Aigner A.R."/>
            <person name="Javad Rahimi M."/>
            <person name="Salim K.A."/>
            <person name="Chan C.M."/>
            <person name="Lim L.B.L."/>
            <person name="Cai F."/>
            <person name="Druzhinina I.S."/>
            <person name="U'Ren J.M."/>
            <person name="Derntl C."/>
        </authorList>
    </citation>
    <scope>NUCLEOTIDE SEQUENCE</scope>
    <source>
        <strain evidence="1">TUCIM 5799</strain>
    </source>
</reference>
<dbReference type="Proteomes" id="UP000829685">
    <property type="component" value="Unassembled WGS sequence"/>
</dbReference>
<protein>
    <submittedName>
        <fullName evidence="1">Uncharacterized protein</fullName>
    </submittedName>
</protein>
<organism evidence="1 2">
    <name type="scientific">Neoarthrinium moseri</name>
    <dbReference type="NCBI Taxonomy" id="1658444"/>
    <lineage>
        <taxon>Eukaryota</taxon>
        <taxon>Fungi</taxon>
        <taxon>Dikarya</taxon>
        <taxon>Ascomycota</taxon>
        <taxon>Pezizomycotina</taxon>
        <taxon>Sordariomycetes</taxon>
        <taxon>Xylariomycetidae</taxon>
        <taxon>Amphisphaeriales</taxon>
        <taxon>Apiosporaceae</taxon>
        <taxon>Neoarthrinium</taxon>
    </lineage>
</organism>
<evidence type="ECO:0000313" key="2">
    <source>
        <dbReference type="Proteomes" id="UP000829685"/>
    </source>
</evidence>
<dbReference type="AlphaFoldDB" id="A0A9P9WWP1"/>
<dbReference type="EMBL" id="JAFIMR010000002">
    <property type="protein sequence ID" value="KAI1880668.1"/>
    <property type="molecule type" value="Genomic_DNA"/>
</dbReference>
<name>A0A9P9WWP1_9PEZI</name>
<accession>A0A9P9WWP1</accession>
<comment type="caution">
    <text evidence="1">The sequence shown here is derived from an EMBL/GenBank/DDBJ whole genome shotgun (WGS) entry which is preliminary data.</text>
</comment>
<gene>
    <name evidence="1" type="ORF">JX265_000908</name>
</gene>
<keyword evidence="2" id="KW-1185">Reference proteome</keyword>
<evidence type="ECO:0000313" key="1">
    <source>
        <dbReference type="EMBL" id="KAI1880668.1"/>
    </source>
</evidence>
<sequence length="123" mass="13776">MFMFRARRRSFILAYSAREGFEREVSVTWGKLEGMLRGLGGTAGKLELLAMLRHNRLEAGNQTTDSRGGFPVTFQGLAEESDAIRLGAGVYVTIEQVLIHPRNKTDQDLTVGLKTSREFDLKN</sequence>